<dbReference type="Pfam" id="PF13258">
    <property type="entry name" value="DUF4049"/>
    <property type="match status" value="1"/>
</dbReference>
<gene>
    <name evidence="2" type="primary">yhiJ</name>
    <name evidence="3" type="ORF">FWK02_11820</name>
    <name evidence="2" type="ORF">NCTC9117_00513</name>
</gene>
<organism evidence="2 4">
    <name type="scientific">Escherichia coli</name>
    <dbReference type="NCBI Taxonomy" id="562"/>
    <lineage>
        <taxon>Bacteria</taxon>
        <taxon>Pseudomonadati</taxon>
        <taxon>Pseudomonadota</taxon>
        <taxon>Gammaproteobacteria</taxon>
        <taxon>Enterobacterales</taxon>
        <taxon>Enterobacteriaceae</taxon>
        <taxon>Escherichia</taxon>
    </lineage>
</organism>
<dbReference type="InterPro" id="IPR029052">
    <property type="entry name" value="Metallo-depent_PP-like"/>
</dbReference>
<evidence type="ECO:0000313" key="2">
    <source>
        <dbReference type="EMBL" id="STJ77994.1"/>
    </source>
</evidence>
<name>A0A024LAU0_ECOLX</name>
<dbReference type="Proteomes" id="UP000321461">
    <property type="component" value="Unassembled WGS sequence"/>
</dbReference>
<evidence type="ECO:0000313" key="3">
    <source>
        <dbReference type="EMBL" id="TXT01553.1"/>
    </source>
</evidence>
<dbReference type="RefSeq" id="WP_001556291.1">
    <property type="nucleotide sequence ID" value="NZ_BFJP01000078.1"/>
</dbReference>
<reference evidence="3 5" key="2">
    <citation type="submission" date="2019-08" db="EMBL/GenBank/DDBJ databases">
        <title>Whole genome analysis of cultivated E. coli strains isolated from CD patients and healthy donors.</title>
        <authorList>
            <person name="Siniagina M.N."/>
            <person name="Markelova M.I."/>
            <person name="Laikov A.V."/>
            <person name="Boulygina E.A."/>
            <person name="Khusnutdinova D.R."/>
            <person name="Kharchenko A."/>
            <person name="Grigoryeva T.V."/>
        </authorList>
    </citation>
    <scope>NUCLEOTIDE SEQUENCE [LARGE SCALE GENOMIC DNA]</scope>
    <source>
        <strain evidence="3 5">3_77_5</strain>
    </source>
</reference>
<accession>A0A024LAU0</accession>
<dbReference type="SUPFAM" id="SSF56300">
    <property type="entry name" value="Metallo-dependent phosphatases"/>
    <property type="match status" value="1"/>
</dbReference>
<dbReference type="AlphaFoldDB" id="A0A024LAU0"/>
<dbReference type="Proteomes" id="UP000254785">
    <property type="component" value="Unassembled WGS sequence"/>
</dbReference>
<sequence length="540" mass="61070">MKIGTVAGTNDSTTTIATNDMVQEHVTNFTKELFGYIANGIGDDISSIARTMLGEVVEKIDDWQIERFQQSIQDDKISFTIQTDHSEKYSMLSGMRAHILRRNNNYQFIVTINSKNYGCSLDNTDVNWCSIVYLLNNMTVNDNANDVAVTESYKPIWNWKISQYNVSDIKFETMIKPQFADRIYFSNCLPVDPTSTRPTYFGDTDGSVGAVLFALFATGHLGIMAEGENFLSQLLNIEDEVLNVLLRENFNEQLNTNVNTIISILNRRDIILESLQPYLVINKDAVTPCTFLGDQTGDRFSNICGDKFIIDLLKRIMSINENVHVLAGNHETNCNGNYMQNFTRMKPLDEDTYSGIKDYPVCFYDPKYKIMANHHGITFDDQRKRYIIGPITVSSDEMTNALDPVELAAIINKKHHAVINGKKFKNSRAISCRSFNRYFSVSTDYRPKLEALLACSQMLGINQVVAHNGNGGRECIGETGTVLGLNARDSKHAGRMFSMHNCQINPGAGPEITTPWKSYQHEKNRNGLMPLIRRRTMLQL</sequence>
<reference evidence="2 4" key="1">
    <citation type="submission" date="2018-06" db="EMBL/GenBank/DDBJ databases">
        <authorList>
            <consortium name="Pathogen Informatics"/>
            <person name="Doyle S."/>
        </authorList>
    </citation>
    <scope>NUCLEOTIDE SEQUENCE [LARGE SCALE GENOMIC DNA]</scope>
    <source>
        <strain evidence="2 4">NCTC9117</strain>
    </source>
</reference>
<dbReference type="EMBL" id="VSBS01000347">
    <property type="protein sequence ID" value="TXT01553.1"/>
    <property type="molecule type" value="Genomic_DNA"/>
</dbReference>
<feature type="domain" description="DUF4049" evidence="1">
    <location>
        <begin position="194"/>
        <end position="503"/>
    </location>
</feature>
<evidence type="ECO:0000313" key="5">
    <source>
        <dbReference type="Proteomes" id="UP000321461"/>
    </source>
</evidence>
<evidence type="ECO:0000313" key="4">
    <source>
        <dbReference type="Proteomes" id="UP000254785"/>
    </source>
</evidence>
<protein>
    <submittedName>
        <fullName evidence="2 3">Protein</fullName>
    </submittedName>
</protein>
<evidence type="ECO:0000259" key="1">
    <source>
        <dbReference type="Pfam" id="PF13258"/>
    </source>
</evidence>
<dbReference type="InterPro" id="IPR025123">
    <property type="entry name" value="DUF4049"/>
</dbReference>
<proteinExistence type="predicted"/>
<dbReference type="EMBL" id="UGDC01000003">
    <property type="protein sequence ID" value="STJ77994.1"/>
    <property type="molecule type" value="Genomic_DNA"/>
</dbReference>